<dbReference type="Pfam" id="PF16491">
    <property type="entry name" value="Peptidase_M48_N"/>
    <property type="match status" value="1"/>
</dbReference>
<feature type="transmembrane region" description="Helical" evidence="11">
    <location>
        <begin position="87"/>
        <end position="106"/>
    </location>
</feature>
<comment type="caution">
    <text evidence="15">The sequence shown here is derived from an EMBL/GenBank/DDBJ whole genome shotgun (WGS) entry which is preliminary data.</text>
</comment>
<feature type="binding site" evidence="9">
    <location>
        <position position="450"/>
    </location>
    <ligand>
        <name>Zn(2+)</name>
        <dbReference type="ChEBI" id="CHEBI:29105"/>
        <note>catalytic</note>
    </ligand>
</feature>
<comment type="catalytic activity">
    <reaction evidence="7">
        <text>Hydrolyzes the peptide bond -P2-(S-farnesyl or geranylgeranyl)C-P1'-P2'-P3'-COOH where P1' and P2' are amino acids with aliphatic side chains and P3' is any C-terminal residue.</text>
        <dbReference type="EC" id="3.4.24.84"/>
    </reaction>
</comment>
<evidence type="ECO:0000256" key="10">
    <source>
        <dbReference type="SAM" id="MobiDB-lite"/>
    </source>
</evidence>
<feature type="transmembrane region" description="Helical" evidence="11">
    <location>
        <begin position="20"/>
        <end position="41"/>
    </location>
</feature>
<evidence type="ECO:0000259" key="13">
    <source>
        <dbReference type="Pfam" id="PF16491"/>
    </source>
</evidence>
<feature type="domain" description="CAAX prenyl protease 1 N-terminal" evidence="13">
    <location>
        <begin position="45"/>
        <end position="227"/>
    </location>
</feature>
<gene>
    <name evidence="14" type="ORF">OVA965_LOCUS29688</name>
    <name evidence="15" type="ORF">TMI583_LOCUS30472</name>
</gene>
<keyword evidence="11" id="KW-1133">Transmembrane helix</keyword>
<dbReference type="Gene3D" id="3.30.2010.10">
    <property type="entry name" value="Metalloproteases ('zincins'), catalytic domain"/>
    <property type="match status" value="1"/>
</dbReference>
<dbReference type="Pfam" id="PF01435">
    <property type="entry name" value="Peptidase_M48"/>
    <property type="match status" value="1"/>
</dbReference>
<sequence>MVFLVSSLEQYFSFLDKIAPGTLLILFICFSWVVSLWEHYLSYRQYENYKKPRNVPAELKDLMTEEELQKAKSYAIDKMRYSEVHSFFSEIETTILLLVGVLPWLWNKCGNVLAKYDYKNYEVLQSILFICVMMIYSTVTNLPWSYYYHFVLEERHGFNKQTVPFYIKDTIKKLVVSLVLAVPIAALLINIIKIGGDYFFIYAWLFLTIISLAIAFIYPNYIAPLFDRYDPLRDGELKEKIEGLAAKIKFPLTKIYVVEGSARTAHSNAYFYGFFKAKRIVLFDTLIKGYILKSDKDKTEGDKNADTVSKSETIGNESLKESADLVQRKTGINSGDRSAEETTTSSKNTADLPKKEKGCETEEVLAVLAHEFGHWKLNHNLCNLFISFLNLFLVFAVFAALFKRSVLYRAFGFEKSHPILIGLLIILQYVLSPYFELFSFCMTALSRRFEFQADRFASKFHQATPLCRALKRLEKDNLSYPYSDPLYAMYHYSHPILLERLKALKKSE</sequence>
<evidence type="ECO:0000313" key="15">
    <source>
        <dbReference type="EMBL" id="CAF4137803.1"/>
    </source>
</evidence>
<feature type="transmembrane region" description="Helical" evidence="11">
    <location>
        <begin position="174"/>
        <end position="192"/>
    </location>
</feature>
<evidence type="ECO:0000256" key="1">
    <source>
        <dbReference type="ARBA" id="ARBA00012336"/>
    </source>
</evidence>
<evidence type="ECO:0000256" key="2">
    <source>
        <dbReference type="ARBA" id="ARBA00022670"/>
    </source>
</evidence>
<dbReference type="GO" id="GO:0071586">
    <property type="term" value="P:CAAX-box protein processing"/>
    <property type="evidence" value="ECO:0007669"/>
    <property type="project" value="InterPro"/>
</dbReference>
<feature type="transmembrane region" description="Helical" evidence="11">
    <location>
        <begin position="198"/>
        <end position="218"/>
    </location>
</feature>
<feature type="active site" description="Proton donor" evidence="8">
    <location>
        <position position="454"/>
    </location>
</feature>
<evidence type="ECO:0000313" key="16">
    <source>
        <dbReference type="Proteomes" id="UP000682733"/>
    </source>
</evidence>
<dbReference type="InterPro" id="IPR001915">
    <property type="entry name" value="Peptidase_M48"/>
</dbReference>
<dbReference type="InterPro" id="IPR032456">
    <property type="entry name" value="Peptidase_M48_N"/>
</dbReference>
<reference evidence="15" key="1">
    <citation type="submission" date="2021-02" db="EMBL/GenBank/DDBJ databases">
        <authorList>
            <person name="Nowell W R."/>
        </authorList>
    </citation>
    <scope>NUCLEOTIDE SEQUENCE</scope>
</reference>
<evidence type="ECO:0000256" key="3">
    <source>
        <dbReference type="ARBA" id="ARBA00022723"/>
    </source>
</evidence>
<feature type="transmembrane region" description="Helical" evidence="11">
    <location>
        <begin position="421"/>
        <end position="445"/>
    </location>
</feature>
<feature type="region of interest" description="Disordered" evidence="10">
    <location>
        <begin position="333"/>
        <end position="355"/>
    </location>
</feature>
<keyword evidence="2" id="KW-0645">Protease</keyword>
<feature type="active site" evidence="8">
    <location>
        <position position="371"/>
    </location>
</feature>
<keyword evidence="6" id="KW-0482">Metalloprotease</keyword>
<dbReference type="Proteomes" id="UP000682733">
    <property type="component" value="Unassembled WGS sequence"/>
</dbReference>
<comment type="cofactor">
    <cofactor evidence="9">
        <name>Zn(2+)</name>
        <dbReference type="ChEBI" id="CHEBI:29105"/>
    </cofactor>
    <text evidence="9">Binds 1 zinc ion per subunit.</text>
</comment>
<feature type="binding site" evidence="9">
    <location>
        <position position="370"/>
    </location>
    <ligand>
        <name>Zn(2+)</name>
        <dbReference type="ChEBI" id="CHEBI:29105"/>
        <note>catalytic</note>
    </ligand>
</feature>
<evidence type="ECO:0000256" key="11">
    <source>
        <dbReference type="SAM" id="Phobius"/>
    </source>
</evidence>
<name>A0A8S2R8F5_9BILA</name>
<dbReference type="GO" id="GO:0046872">
    <property type="term" value="F:metal ion binding"/>
    <property type="evidence" value="ECO:0007669"/>
    <property type="project" value="UniProtKB-KW"/>
</dbReference>
<dbReference type="CDD" id="cd07343">
    <property type="entry name" value="M48A_Zmpste24p_like"/>
    <property type="match status" value="1"/>
</dbReference>
<keyword evidence="11" id="KW-0812">Transmembrane</keyword>
<protein>
    <recommendedName>
        <fullName evidence="1">Ste24 endopeptidase</fullName>
        <ecNumber evidence="1">3.4.24.84</ecNumber>
    </recommendedName>
</protein>
<feature type="domain" description="Peptidase M48" evidence="12">
    <location>
        <begin position="231"/>
        <end position="506"/>
    </location>
</feature>
<dbReference type="PANTHER" id="PTHR10120">
    <property type="entry name" value="CAAX PRENYL PROTEASE 1"/>
    <property type="match status" value="1"/>
</dbReference>
<feature type="binding site" evidence="9">
    <location>
        <position position="374"/>
    </location>
    <ligand>
        <name>Zn(2+)</name>
        <dbReference type="ChEBI" id="CHEBI:29105"/>
        <note>catalytic</note>
    </ligand>
</feature>
<evidence type="ECO:0000256" key="4">
    <source>
        <dbReference type="ARBA" id="ARBA00022801"/>
    </source>
</evidence>
<proteinExistence type="predicted"/>
<dbReference type="AlphaFoldDB" id="A0A8S2R8F5"/>
<keyword evidence="11" id="KW-0472">Membrane</keyword>
<feature type="transmembrane region" description="Helical" evidence="11">
    <location>
        <begin position="381"/>
        <end position="401"/>
    </location>
</feature>
<keyword evidence="5 9" id="KW-0862">Zinc</keyword>
<organism evidence="15 16">
    <name type="scientific">Didymodactylos carnosus</name>
    <dbReference type="NCBI Taxonomy" id="1234261"/>
    <lineage>
        <taxon>Eukaryota</taxon>
        <taxon>Metazoa</taxon>
        <taxon>Spiralia</taxon>
        <taxon>Gnathifera</taxon>
        <taxon>Rotifera</taxon>
        <taxon>Eurotatoria</taxon>
        <taxon>Bdelloidea</taxon>
        <taxon>Philodinida</taxon>
        <taxon>Philodinidae</taxon>
        <taxon>Didymodactylos</taxon>
    </lineage>
</organism>
<evidence type="ECO:0000313" key="14">
    <source>
        <dbReference type="EMBL" id="CAF1326552.1"/>
    </source>
</evidence>
<evidence type="ECO:0000256" key="8">
    <source>
        <dbReference type="PIRSR" id="PIRSR627057-1"/>
    </source>
</evidence>
<dbReference type="EMBL" id="CAJOBA010042675">
    <property type="protein sequence ID" value="CAF4137803.1"/>
    <property type="molecule type" value="Genomic_DNA"/>
</dbReference>
<evidence type="ECO:0000256" key="6">
    <source>
        <dbReference type="ARBA" id="ARBA00023049"/>
    </source>
</evidence>
<keyword evidence="3 9" id="KW-0479">Metal-binding</keyword>
<accession>A0A8S2R8F5</accession>
<dbReference type="EC" id="3.4.24.84" evidence="1"/>
<dbReference type="EMBL" id="CAJNOK010021060">
    <property type="protein sequence ID" value="CAF1326552.1"/>
    <property type="molecule type" value="Genomic_DNA"/>
</dbReference>
<evidence type="ECO:0000259" key="12">
    <source>
        <dbReference type="Pfam" id="PF01435"/>
    </source>
</evidence>
<dbReference type="GO" id="GO:0004222">
    <property type="term" value="F:metalloendopeptidase activity"/>
    <property type="evidence" value="ECO:0007669"/>
    <property type="project" value="InterPro"/>
</dbReference>
<dbReference type="Proteomes" id="UP000677228">
    <property type="component" value="Unassembled WGS sequence"/>
</dbReference>
<feature type="compositionally biased region" description="Polar residues" evidence="10">
    <location>
        <begin position="333"/>
        <end position="349"/>
    </location>
</feature>
<evidence type="ECO:0000256" key="9">
    <source>
        <dbReference type="PIRSR" id="PIRSR627057-2"/>
    </source>
</evidence>
<dbReference type="InterPro" id="IPR027057">
    <property type="entry name" value="CAXX_Prtase_1"/>
</dbReference>
<feature type="transmembrane region" description="Helical" evidence="11">
    <location>
        <begin position="126"/>
        <end position="147"/>
    </location>
</feature>
<keyword evidence="4" id="KW-0378">Hydrolase</keyword>
<evidence type="ECO:0000256" key="5">
    <source>
        <dbReference type="ARBA" id="ARBA00022833"/>
    </source>
</evidence>
<evidence type="ECO:0000256" key="7">
    <source>
        <dbReference type="ARBA" id="ARBA00044456"/>
    </source>
</evidence>